<keyword evidence="4" id="KW-0809">Transit peptide</keyword>
<dbReference type="Pfam" id="PF01926">
    <property type="entry name" value="MMR_HSR1"/>
    <property type="match status" value="1"/>
</dbReference>
<name>A0A8J2JWR8_9HEXA</name>
<dbReference type="PANTHER" id="PTHR45782">
    <property type="entry name" value="MITOCHONDRIAL RIBOSOME-ASSOCIATED GTPASE 1"/>
    <property type="match status" value="1"/>
</dbReference>
<dbReference type="Proteomes" id="UP000708208">
    <property type="component" value="Unassembled WGS sequence"/>
</dbReference>
<gene>
    <name evidence="11" type="ORF">AFUS01_LOCUS16848</name>
</gene>
<keyword evidence="5 9" id="KW-0496">Mitochondrion</keyword>
<dbReference type="InterPro" id="IPR006073">
    <property type="entry name" value="GTP-bd"/>
</dbReference>
<dbReference type="CDD" id="cd01856">
    <property type="entry name" value="YlqF"/>
    <property type="match status" value="1"/>
</dbReference>
<evidence type="ECO:0000256" key="9">
    <source>
        <dbReference type="PIRNR" id="PIRNR006230"/>
    </source>
</evidence>
<organism evidence="11 12">
    <name type="scientific">Allacma fusca</name>
    <dbReference type="NCBI Taxonomy" id="39272"/>
    <lineage>
        <taxon>Eukaryota</taxon>
        <taxon>Metazoa</taxon>
        <taxon>Ecdysozoa</taxon>
        <taxon>Arthropoda</taxon>
        <taxon>Hexapoda</taxon>
        <taxon>Collembola</taxon>
        <taxon>Symphypleona</taxon>
        <taxon>Sminthuridae</taxon>
        <taxon>Allacma</taxon>
    </lineage>
</organism>
<dbReference type="PIRSF" id="PIRSF006230">
    <property type="entry name" value="MG442"/>
    <property type="match status" value="1"/>
</dbReference>
<keyword evidence="6 9" id="KW-0342">GTP-binding</keyword>
<evidence type="ECO:0000256" key="2">
    <source>
        <dbReference type="ARBA" id="ARBA00022741"/>
    </source>
</evidence>
<dbReference type="GO" id="GO:0003924">
    <property type="term" value="F:GTPase activity"/>
    <property type="evidence" value="ECO:0007669"/>
    <property type="project" value="TreeGrafter"/>
</dbReference>
<keyword evidence="12" id="KW-1185">Reference proteome</keyword>
<comment type="caution">
    <text evidence="11">The sequence shown here is derived from an EMBL/GenBank/DDBJ whole genome shotgun (WGS) entry which is preliminary data.</text>
</comment>
<evidence type="ECO:0000256" key="7">
    <source>
        <dbReference type="ARBA" id="ARBA00023136"/>
    </source>
</evidence>
<dbReference type="GO" id="GO:0005743">
    <property type="term" value="C:mitochondrial inner membrane"/>
    <property type="evidence" value="ECO:0007669"/>
    <property type="project" value="UniProtKB-SubCell"/>
</dbReference>
<evidence type="ECO:0000256" key="3">
    <source>
        <dbReference type="ARBA" id="ARBA00022792"/>
    </source>
</evidence>
<comment type="similarity">
    <text evidence="9">Belongs to the TRAFAC class YlqF/YawG GTPase family. MTG1 subfamily.</text>
</comment>
<dbReference type="FunFam" id="3.40.50.300:FF:000876">
    <property type="entry name" value="Mitochondrial GTPase 1"/>
    <property type="match status" value="1"/>
</dbReference>
<evidence type="ECO:0000256" key="4">
    <source>
        <dbReference type="ARBA" id="ARBA00022946"/>
    </source>
</evidence>
<dbReference type="EMBL" id="CAJVCH010157465">
    <property type="protein sequence ID" value="CAG7728037.1"/>
    <property type="molecule type" value="Genomic_DNA"/>
</dbReference>
<evidence type="ECO:0000256" key="8">
    <source>
        <dbReference type="ARBA" id="ARBA00045284"/>
    </source>
</evidence>
<evidence type="ECO:0000256" key="1">
    <source>
        <dbReference type="ARBA" id="ARBA00004443"/>
    </source>
</evidence>
<keyword evidence="3" id="KW-0999">Mitochondrion inner membrane</keyword>
<dbReference type="GO" id="GO:0005525">
    <property type="term" value="F:GTP binding"/>
    <property type="evidence" value="ECO:0007669"/>
    <property type="project" value="UniProtKB-KW"/>
</dbReference>
<evidence type="ECO:0000256" key="6">
    <source>
        <dbReference type="ARBA" id="ARBA00023134"/>
    </source>
</evidence>
<keyword evidence="2 9" id="KW-0547">Nucleotide-binding</keyword>
<evidence type="ECO:0000313" key="11">
    <source>
        <dbReference type="EMBL" id="CAG7728037.1"/>
    </source>
</evidence>
<protein>
    <recommendedName>
        <fullName evidence="9">Mitochondrial GTPase 1</fullName>
    </recommendedName>
</protein>
<feature type="domain" description="G" evidence="10">
    <location>
        <begin position="138"/>
        <end position="213"/>
    </location>
</feature>
<proteinExistence type="inferred from homology"/>
<accession>A0A8J2JWR8</accession>
<keyword evidence="7" id="KW-0472">Membrane</keyword>
<dbReference type="OrthoDB" id="269151at2759"/>
<dbReference type="PANTHER" id="PTHR45782:SF4">
    <property type="entry name" value="MITOCHONDRIAL RIBOSOME-ASSOCIATED GTPASE 1"/>
    <property type="match status" value="1"/>
</dbReference>
<dbReference type="AlphaFoldDB" id="A0A8J2JWR8"/>
<dbReference type="GO" id="GO:0032543">
    <property type="term" value="P:mitochondrial translation"/>
    <property type="evidence" value="ECO:0007669"/>
    <property type="project" value="TreeGrafter"/>
</dbReference>
<comment type="function">
    <text evidence="8 9">Plays a role in the regulation of the mitochondrial ribosome assembly and of translational activity. Displays mitochondrial GTPase activity.</text>
</comment>
<evidence type="ECO:0000313" key="12">
    <source>
        <dbReference type="Proteomes" id="UP000708208"/>
    </source>
</evidence>
<evidence type="ECO:0000256" key="5">
    <source>
        <dbReference type="ARBA" id="ARBA00023128"/>
    </source>
</evidence>
<dbReference type="InterPro" id="IPR016478">
    <property type="entry name" value="GTPase_MTG1"/>
</dbReference>
<sequence>MATFRGSFGAVAAKGATNWFPKHMNSGLKQMQAKLRSVDCVIEIHDARIPMTGRHTNFAHQIIGNKPHILLLNKSDLISHGDIKRIASSYECSNVNSLLFTSLKNDQDDGVRQLIPTMRKLVEGSERYGRSLVKEYHAMIVGVPNVGKSSLINMLRAKHLKKGRAVKVGPSAGVTKCVHEKVRICENPQIFLFDTPGILSPKTSDLESGLKLAVCGNLPDHQVGETFIADYLLFLMNKKRCFKYVKYFGLKGPSDCITTVLTAGAVKFDYMNKIRSIETDSYVMKPDLNLVATHFLTTYRKGELGKLVLDEITTTAALKFKKNSELDDGDYENFQNR</sequence>
<dbReference type="FunFam" id="1.10.1580.10:FF:000004">
    <property type="entry name" value="Mitochondrial GTPase 1"/>
    <property type="match status" value="1"/>
</dbReference>
<reference evidence="11" key="1">
    <citation type="submission" date="2021-06" db="EMBL/GenBank/DDBJ databases">
        <authorList>
            <person name="Hodson N. C."/>
            <person name="Mongue J. A."/>
            <person name="Jaron S. K."/>
        </authorList>
    </citation>
    <scope>NUCLEOTIDE SEQUENCE</scope>
</reference>
<evidence type="ECO:0000259" key="10">
    <source>
        <dbReference type="Pfam" id="PF01926"/>
    </source>
</evidence>
<comment type="subcellular location">
    <subcellularLocation>
        <location evidence="1">Mitochondrion inner membrane</location>
        <topology evidence="1">Peripheral membrane protein</topology>
        <orientation evidence="1">Matrix side</orientation>
    </subcellularLocation>
</comment>